<dbReference type="CDD" id="cd00610">
    <property type="entry name" value="OAT_like"/>
    <property type="match status" value="1"/>
</dbReference>
<evidence type="ECO:0000256" key="2">
    <source>
        <dbReference type="ARBA" id="ARBA00022576"/>
    </source>
</evidence>
<evidence type="ECO:0000256" key="4">
    <source>
        <dbReference type="ARBA" id="ARBA00022898"/>
    </source>
</evidence>
<dbReference type="InterPro" id="IPR005814">
    <property type="entry name" value="Aminotrans_3"/>
</dbReference>
<dbReference type="GO" id="GO:0042802">
    <property type="term" value="F:identical protein binding"/>
    <property type="evidence" value="ECO:0007669"/>
    <property type="project" value="TreeGrafter"/>
</dbReference>
<dbReference type="Pfam" id="PF00202">
    <property type="entry name" value="Aminotran_3"/>
    <property type="match status" value="1"/>
</dbReference>
<protein>
    <submittedName>
        <fullName evidence="5">Acetylornithine/succinyldiaminopimelate aminotransferase</fullName>
        <ecNumber evidence="5">2.6.1.17</ecNumber>
    </submittedName>
</protein>
<dbReference type="RefSeq" id="WP_261595088.1">
    <property type="nucleotide sequence ID" value="NZ_CAMAPC010000001.1"/>
</dbReference>
<comment type="cofactor">
    <cofactor evidence="1">
        <name>pyridoxal 5'-phosphate</name>
        <dbReference type="ChEBI" id="CHEBI:597326"/>
    </cofactor>
</comment>
<dbReference type="EC" id="2.6.1.17" evidence="5"/>
<comment type="caution">
    <text evidence="5">The sequence shown here is derived from an EMBL/GenBank/DDBJ whole genome shotgun (WGS) entry which is preliminary data.</text>
</comment>
<name>A0A9W4W081_9GAMM</name>
<evidence type="ECO:0000313" key="5">
    <source>
        <dbReference type="EMBL" id="CAH9049574.1"/>
    </source>
</evidence>
<keyword evidence="7" id="KW-1185">Reference proteome</keyword>
<keyword evidence="2 5" id="KW-0032">Aminotransferase</keyword>
<evidence type="ECO:0000256" key="3">
    <source>
        <dbReference type="ARBA" id="ARBA00022679"/>
    </source>
</evidence>
<dbReference type="PROSITE" id="PS00600">
    <property type="entry name" value="AA_TRANSFER_CLASS_3"/>
    <property type="match status" value="1"/>
</dbReference>
<dbReference type="SUPFAM" id="SSF53383">
    <property type="entry name" value="PLP-dependent transferases"/>
    <property type="match status" value="1"/>
</dbReference>
<dbReference type="PANTHER" id="PTHR11986:SF79">
    <property type="entry name" value="ACETYLORNITHINE AMINOTRANSFERASE, MITOCHONDRIAL"/>
    <property type="match status" value="1"/>
</dbReference>
<accession>A0A9W4W081</accession>
<dbReference type="AlphaFoldDB" id="A0A9W4W081"/>
<dbReference type="InterPro" id="IPR050103">
    <property type="entry name" value="Class-III_PLP-dep_AT"/>
</dbReference>
<proteinExistence type="predicted"/>
<dbReference type="GO" id="GO:0030170">
    <property type="term" value="F:pyridoxal phosphate binding"/>
    <property type="evidence" value="ECO:0007669"/>
    <property type="project" value="InterPro"/>
</dbReference>
<dbReference type="Gene3D" id="3.40.640.10">
    <property type="entry name" value="Type I PLP-dependent aspartate aminotransferase-like (Major domain)"/>
    <property type="match status" value="1"/>
</dbReference>
<evidence type="ECO:0000313" key="8">
    <source>
        <dbReference type="Proteomes" id="UP001152485"/>
    </source>
</evidence>
<dbReference type="InterPro" id="IPR015424">
    <property type="entry name" value="PyrdxlP-dep_Trfase"/>
</dbReference>
<dbReference type="InterPro" id="IPR015422">
    <property type="entry name" value="PyrdxlP-dep_Trfase_small"/>
</dbReference>
<dbReference type="InterPro" id="IPR015421">
    <property type="entry name" value="PyrdxlP-dep_Trfase_major"/>
</dbReference>
<dbReference type="FunFam" id="3.40.640.10:FF:000004">
    <property type="entry name" value="Acetylornithine aminotransferase"/>
    <property type="match status" value="1"/>
</dbReference>
<reference evidence="5 8" key="1">
    <citation type="submission" date="2022-07" db="EMBL/GenBank/DDBJ databases">
        <authorList>
            <person name="Criscuolo A."/>
        </authorList>
    </citation>
    <scope>NUCLEOTIDE SEQUENCE</scope>
    <source>
        <strain evidence="8">CIP 111951</strain>
        <strain evidence="5">CIP111854</strain>
        <strain evidence="6">CIP111951</strain>
    </source>
</reference>
<evidence type="ECO:0000313" key="7">
    <source>
        <dbReference type="Proteomes" id="UP001152467"/>
    </source>
</evidence>
<dbReference type="Gene3D" id="3.90.1150.10">
    <property type="entry name" value="Aspartate Aminotransferase, domain 1"/>
    <property type="match status" value="1"/>
</dbReference>
<dbReference type="Proteomes" id="UP001152467">
    <property type="component" value="Unassembled WGS sequence"/>
</dbReference>
<evidence type="ECO:0000313" key="6">
    <source>
        <dbReference type="EMBL" id="CAH9067315.1"/>
    </source>
</evidence>
<dbReference type="InterPro" id="IPR049704">
    <property type="entry name" value="Aminotrans_3_PPA_site"/>
</dbReference>
<keyword evidence="4" id="KW-0663">Pyridoxal phosphate</keyword>
<dbReference type="EMBL" id="CAMAPC010000001">
    <property type="protein sequence ID" value="CAH9049574.1"/>
    <property type="molecule type" value="Genomic_DNA"/>
</dbReference>
<keyword evidence="3 5" id="KW-0808">Transferase</keyword>
<dbReference type="GO" id="GO:0009016">
    <property type="term" value="F:succinyldiaminopimelate transaminase activity"/>
    <property type="evidence" value="ECO:0007669"/>
    <property type="project" value="UniProtKB-EC"/>
</dbReference>
<dbReference type="Proteomes" id="UP001152485">
    <property type="component" value="Unassembled WGS sequence"/>
</dbReference>
<sequence>MSLINSYRKFLTGKLELDIPIATCEYNKIYTKDGRVVRDYLSQYGALPFGHNPEFCVKAVAEHLQNKSPVFTQPIFQEETEVFAQELVDALGGWAKNVTFANSGAETVEVGFKLARIKTGRKKILSVERSFHGKTYSALLATNSRRHNIDHLRNSDDSFCKLALNDFDALEKELETQEYAAFIVEPIQGEGGMNVADPLWLERARKLCSKTRTALIFDEIQTGLGRTGDMCAAMDLGVTPDILLLAKSLSGGLIPTGAAIYSNWVATAEFDRKHSSTFANNGLATAVGRAVLKELQKDEGAALTHVRKISSLVDEECERLTKQYPGIFSCRGAGLMRALQFKDNQAETNYFVTYMQNSGSLAWLFCSYLLNEHNMMVMPLLSDKCSIRFEPPLNVSEQDIKDFFLAVQNVCDMVQNSRYDILFAGLIEKPLSDLPSVEQYYPAARAGQTVSTHYTGTGKKRGKKFAFFMHFTVVEDCIRMMPKSMHIHYSEKEIRELAELIMEVGAVDYAPEIALEFTVSDEHTYADGLMIMSPIQARDMMNLSTAEKVNLMKEFVAVAKREDVELFGLGAYTSVITRGGEQNLDDIDGLSFTTGNSLTALATTETVIEAANYNLIGSVISVIGARGAVGKLMVSELSHWCDNIILMGRPGTEKRLLVELVPILCQLAFSAEQNAQPGSVIDNIQGYIHSSMPELSSYIGALNEAPEQAVTQVCELLLADDLIVSMGLGTSDCYQSTLEQSDFVVSATSEGKAFLSTEFLKEGAIAVDTARPFDFIVTPEQKAEVLEGGLVIQPQALRYGDVNMVGLPPGINLACLSETIALAMEGCEGRFSSGKSIPYSQARYVLDVARNQGFKPLGYSSTPSGNDYVDGIETVVSEDKAAALV</sequence>
<gene>
    <name evidence="5" type="primary">argD</name>
    <name evidence="5" type="ORF">PSECIP111854_00219</name>
    <name evidence="6" type="ORF">PSECIP111951_03757</name>
</gene>
<organism evidence="5 7">
    <name type="scientific">Pseudoalteromonas holothuriae</name>
    <dbReference type="NCBI Taxonomy" id="2963714"/>
    <lineage>
        <taxon>Bacteria</taxon>
        <taxon>Pseudomonadati</taxon>
        <taxon>Pseudomonadota</taxon>
        <taxon>Gammaproteobacteria</taxon>
        <taxon>Alteromonadales</taxon>
        <taxon>Pseudoalteromonadaceae</taxon>
        <taxon>Pseudoalteromonas</taxon>
    </lineage>
</organism>
<dbReference type="PANTHER" id="PTHR11986">
    <property type="entry name" value="AMINOTRANSFERASE CLASS III"/>
    <property type="match status" value="1"/>
</dbReference>
<evidence type="ECO:0000256" key="1">
    <source>
        <dbReference type="ARBA" id="ARBA00001933"/>
    </source>
</evidence>
<dbReference type="EMBL" id="CAMAPD010000025">
    <property type="protein sequence ID" value="CAH9067315.1"/>
    <property type="molecule type" value="Genomic_DNA"/>
</dbReference>